<dbReference type="Proteomes" id="UP000031443">
    <property type="component" value="Unassembled WGS sequence"/>
</dbReference>
<gene>
    <name evidence="1" type="ORF">UY3_12108</name>
</gene>
<organism evidence="1 2">
    <name type="scientific">Chelonia mydas</name>
    <name type="common">Green sea-turtle</name>
    <name type="synonym">Chelonia agassizi</name>
    <dbReference type="NCBI Taxonomy" id="8469"/>
    <lineage>
        <taxon>Eukaryota</taxon>
        <taxon>Metazoa</taxon>
        <taxon>Chordata</taxon>
        <taxon>Craniata</taxon>
        <taxon>Vertebrata</taxon>
        <taxon>Euteleostomi</taxon>
        <taxon>Archelosauria</taxon>
        <taxon>Testudinata</taxon>
        <taxon>Testudines</taxon>
        <taxon>Cryptodira</taxon>
        <taxon>Durocryptodira</taxon>
        <taxon>Americhelydia</taxon>
        <taxon>Chelonioidea</taxon>
        <taxon>Cheloniidae</taxon>
        <taxon>Chelonia</taxon>
    </lineage>
</organism>
<reference evidence="2" key="1">
    <citation type="journal article" date="2013" name="Nat. Genet.">
        <title>The draft genomes of soft-shell turtle and green sea turtle yield insights into the development and evolution of the turtle-specific body plan.</title>
        <authorList>
            <person name="Wang Z."/>
            <person name="Pascual-Anaya J."/>
            <person name="Zadissa A."/>
            <person name="Li W."/>
            <person name="Niimura Y."/>
            <person name="Huang Z."/>
            <person name="Li C."/>
            <person name="White S."/>
            <person name="Xiong Z."/>
            <person name="Fang D."/>
            <person name="Wang B."/>
            <person name="Ming Y."/>
            <person name="Chen Y."/>
            <person name="Zheng Y."/>
            <person name="Kuraku S."/>
            <person name="Pignatelli M."/>
            <person name="Herrero J."/>
            <person name="Beal K."/>
            <person name="Nozawa M."/>
            <person name="Li Q."/>
            <person name="Wang J."/>
            <person name="Zhang H."/>
            <person name="Yu L."/>
            <person name="Shigenobu S."/>
            <person name="Wang J."/>
            <person name="Liu J."/>
            <person name="Flicek P."/>
            <person name="Searle S."/>
            <person name="Wang J."/>
            <person name="Kuratani S."/>
            <person name="Yin Y."/>
            <person name="Aken B."/>
            <person name="Zhang G."/>
            <person name="Irie N."/>
        </authorList>
    </citation>
    <scope>NUCLEOTIDE SEQUENCE [LARGE SCALE GENOMIC DNA]</scope>
</reference>
<evidence type="ECO:0000313" key="2">
    <source>
        <dbReference type="Proteomes" id="UP000031443"/>
    </source>
</evidence>
<evidence type="ECO:0000313" key="1">
    <source>
        <dbReference type="EMBL" id="EMP30686.1"/>
    </source>
</evidence>
<sequence length="50" mass="5696">MLAPLPAAPIGLERRTAASGSRDWLNLRTQQDLRHEYGDENVFVERSNML</sequence>
<dbReference type="AlphaFoldDB" id="M7AYP7"/>
<dbReference type="EMBL" id="KB548684">
    <property type="protein sequence ID" value="EMP30686.1"/>
    <property type="molecule type" value="Genomic_DNA"/>
</dbReference>
<proteinExistence type="predicted"/>
<name>M7AYP7_CHEMY</name>
<keyword evidence="2" id="KW-1185">Reference proteome</keyword>
<accession>M7AYP7</accession>
<protein>
    <submittedName>
        <fullName evidence="1">Uncharacterized protein</fullName>
    </submittedName>
</protein>